<name>A0A0R2JFS3_9LACO</name>
<feature type="DNA-binding region" description="H-T-H motif" evidence="4">
    <location>
        <begin position="26"/>
        <end position="45"/>
    </location>
</feature>
<dbReference type="PRINTS" id="PR00455">
    <property type="entry name" value="HTHTETR"/>
</dbReference>
<dbReference type="GO" id="GO:0000976">
    <property type="term" value="F:transcription cis-regulatory region binding"/>
    <property type="evidence" value="ECO:0007669"/>
    <property type="project" value="TreeGrafter"/>
</dbReference>
<dbReference type="Pfam" id="PF00440">
    <property type="entry name" value="TetR_N"/>
    <property type="match status" value="1"/>
</dbReference>
<dbReference type="InterPro" id="IPR001647">
    <property type="entry name" value="HTH_TetR"/>
</dbReference>
<dbReference type="SUPFAM" id="SSF46689">
    <property type="entry name" value="Homeodomain-like"/>
    <property type="match status" value="1"/>
</dbReference>
<evidence type="ECO:0000256" key="2">
    <source>
        <dbReference type="ARBA" id="ARBA00023125"/>
    </source>
</evidence>
<dbReference type="Gene3D" id="1.10.357.10">
    <property type="entry name" value="Tetracycline Repressor, domain 2"/>
    <property type="match status" value="1"/>
</dbReference>
<organism evidence="6 7">
    <name type="scientific">Weissella kandleri</name>
    <dbReference type="NCBI Taxonomy" id="1616"/>
    <lineage>
        <taxon>Bacteria</taxon>
        <taxon>Bacillati</taxon>
        <taxon>Bacillota</taxon>
        <taxon>Bacilli</taxon>
        <taxon>Lactobacillales</taxon>
        <taxon>Lactobacillaceae</taxon>
        <taxon>Weissella</taxon>
    </lineage>
</organism>
<dbReference type="PANTHER" id="PTHR30055">
    <property type="entry name" value="HTH-TYPE TRANSCRIPTIONAL REGULATOR RUTR"/>
    <property type="match status" value="1"/>
</dbReference>
<dbReference type="PROSITE" id="PS50977">
    <property type="entry name" value="HTH_TETR_2"/>
    <property type="match status" value="1"/>
</dbReference>
<evidence type="ECO:0000256" key="1">
    <source>
        <dbReference type="ARBA" id="ARBA00023015"/>
    </source>
</evidence>
<dbReference type="OrthoDB" id="9815924at2"/>
<evidence type="ECO:0000259" key="5">
    <source>
        <dbReference type="PROSITE" id="PS50977"/>
    </source>
</evidence>
<accession>A0A0R2JFS3</accession>
<feature type="domain" description="HTH tetR-type" evidence="5">
    <location>
        <begin position="3"/>
        <end position="63"/>
    </location>
</feature>
<dbReference type="EMBL" id="JQBP01000007">
    <property type="protein sequence ID" value="KRN74694.1"/>
    <property type="molecule type" value="Genomic_DNA"/>
</dbReference>
<evidence type="ECO:0000256" key="4">
    <source>
        <dbReference type="PROSITE-ProRule" id="PRU00335"/>
    </source>
</evidence>
<sequence length="186" mass="21839">MAKISEEQIFAVTRDLIAEKGPAGVRLTDIARRLDVTHAALYKHFKNRDALYEAMYTQWLDQVDAPSLAITRLPADQRVDGLHEWLQNFVIQRQQAFMADPEMASLYQTALRQEMELINPRIAQLSETVETLMAWDTFRHQRGMLIMMAFTYLYHPFFVDKWNDNLYMPLFESTWLELLPVINNIN</sequence>
<dbReference type="PATRIC" id="fig|1616.3.peg.1233"/>
<keyword evidence="1" id="KW-0805">Transcription regulation</keyword>
<evidence type="ECO:0000313" key="6">
    <source>
        <dbReference type="EMBL" id="KRN74694.1"/>
    </source>
</evidence>
<protein>
    <recommendedName>
        <fullName evidence="5">HTH tetR-type domain-containing protein</fullName>
    </recommendedName>
</protein>
<evidence type="ECO:0000313" key="7">
    <source>
        <dbReference type="Proteomes" id="UP000051655"/>
    </source>
</evidence>
<reference evidence="6 7" key="1">
    <citation type="journal article" date="2015" name="Genome Announc.">
        <title>Expanding the biotechnology potential of lactobacilli through comparative genomics of 213 strains and associated genera.</title>
        <authorList>
            <person name="Sun Z."/>
            <person name="Harris H.M."/>
            <person name="McCann A."/>
            <person name="Guo C."/>
            <person name="Argimon S."/>
            <person name="Zhang W."/>
            <person name="Yang X."/>
            <person name="Jeffery I.B."/>
            <person name="Cooney J.C."/>
            <person name="Kagawa T.F."/>
            <person name="Liu W."/>
            <person name="Song Y."/>
            <person name="Salvetti E."/>
            <person name="Wrobel A."/>
            <person name="Rasinkangas P."/>
            <person name="Parkhill J."/>
            <person name="Rea M.C."/>
            <person name="O'Sullivan O."/>
            <person name="Ritari J."/>
            <person name="Douillard F.P."/>
            <person name="Paul Ross R."/>
            <person name="Yang R."/>
            <person name="Briner A.E."/>
            <person name="Felis G.E."/>
            <person name="de Vos W.M."/>
            <person name="Barrangou R."/>
            <person name="Klaenhammer T.R."/>
            <person name="Caufield P.W."/>
            <person name="Cui Y."/>
            <person name="Zhang H."/>
            <person name="O'Toole P.W."/>
        </authorList>
    </citation>
    <scope>NUCLEOTIDE SEQUENCE [LARGE SCALE GENOMIC DNA]</scope>
    <source>
        <strain evidence="6 7">DSM 20593</strain>
    </source>
</reference>
<dbReference type="AlphaFoldDB" id="A0A0R2JFS3"/>
<keyword evidence="7" id="KW-1185">Reference proteome</keyword>
<dbReference type="InterPro" id="IPR050109">
    <property type="entry name" value="HTH-type_TetR-like_transc_reg"/>
</dbReference>
<dbReference type="PANTHER" id="PTHR30055:SF234">
    <property type="entry name" value="HTH-TYPE TRANSCRIPTIONAL REGULATOR BETI"/>
    <property type="match status" value="1"/>
</dbReference>
<dbReference type="InterPro" id="IPR009057">
    <property type="entry name" value="Homeodomain-like_sf"/>
</dbReference>
<proteinExistence type="predicted"/>
<dbReference type="STRING" id="1616.IV73_GL001200"/>
<gene>
    <name evidence="6" type="ORF">IV73_GL001200</name>
</gene>
<keyword evidence="3" id="KW-0804">Transcription</keyword>
<keyword evidence="2 4" id="KW-0238">DNA-binding</keyword>
<dbReference type="RefSeq" id="WP_057756238.1">
    <property type="nucleotide sequence ID" value="NZ_JQBP01000007.1"/>
</dbReference>
<dbReference type="Proteomes" id="UP000051655">
    <property type="component" value="Unassembled WGS sequence"/>
</dbReference>
<dbReference type="GO" id="GO:0003700">
    <property type="term" value="F:DNA-binding transcription factor activity"/>
    <property type="evidence" value="ECO:0007669"/>
    <property type="project" value="TreeGrafter"/>
</dbReference>
<comment type="caution">
    <text evidence="6">The sequence shown here is derived from an EMBL/GenBank/DDBJ whole genome shotgun (WGS) entry which is preliminary data.</text>
</comment>
<evidence type="ECO:0000256" key="3">
    <source>
        <dbReference type="ARBA" id="ARBA00023163"/>
    </source>
</evidence>